<reference evidence="1 2" key="1">
    <citation type="submission" date="2016-10" db="EMBL/GenBank/DDBJ databases">
        <authorList>
            <person name="de Groot N.N."/>
        </authorList>
    </citation>
    <scope>NUCLEOTIDE SEQUENCE [LARGE SCALE GENOMIC DNA]</scope>
    <source>
        <strain evidence="1 2">DSM 25294</strain>
    </source>
</reference>
<proteinExistence type="predicted"/>
<evidence type="ECO:0000313" key="1">
    <source>
        <dbReference type="EMBL" id="SDK58266.1"/>
    </source>
</evidence>
<sequence length="43" mass="4546">MDVIDRLDEYLTSESAPEESMAISDLDGFLTGLGRGAASGAKR</sequence>
<gene>
    <name evidence="1" type="ORF">SAMN04488026_104537</name>
</gene>
<accession>A0A1G9D2T0</accession>
<name>A0A1G9D2T0_9RHOB</name>
<dbReference type="AlphaFoldDB" id="A0A1G9D2T0"/>
<keyword evidence="2" id="KW-1185">Reference proteome</keyword>
<evidence type="ECO:0000313" key="2">
    <source>
        <dbReference type="Proteomes" id="UP000199382"/>
    </source>
</evidence>
<dbReference type="Proteomes" id="UP000199382">
    <property type="component" value="Unassembled WGS sequence"/>
</dbReference>
<protein>
    <submittedName>
        <fullName evidence="1">Uncharacterized protein</fullName>
    </submittedName>
</protein>
<organism evidence="1 2">
    <name type="scientific">Aliiruegeria lutimaris</name>
    <dbReference type="NCBI Taxonomy" id="571298"/>
    <lineage>
        <taxon>Bacteria</taxon>
        <taxon>Pseudomonadati</taxon>
        <taxon>Pseudomonadota</taxon>
        <taxon>Alphaproteobacteria</taxon>
        <taxon>Rhodobacterales</taxon>
        <taxon>Roseobacteraceae</taxon>
        <taxon>Aliiruegeria</taxon>
    </lineage>
</organism>
<dbReference type="EMBL" id="FNEK01000045">
    <property type="protein sequence ID" value="SDK58266.1"/>
    <property type="molecule type" value="Genomic_DNA"/>
</dbReference>